<name>A0A9W7EW89_9STRA</name>
<evidence type="ECO:0000256" key="1">
    <source>
        <dbReference type="SAM" id="SignalP"/>
    </source>
</evidence>
<evidence type="ECO:0000313" key="2">
    <source>
        <dbReference type="EMBL" id="GMH92143.1"/>
    </source>
</evidence>
<keyword evidence="3" id="KW-1185">Reference proteome</keyword>
<keyword evidence="1" id="KW-0732">Signal</keyword>
<organism evidence="2 3">
    <name type="scientific">Triparma verrucosa</name>
    <dbReference type="NCBI Taxonomy" id="1606542"/>
    <lineage>
        <taxon>Eukaryota</taxon>
        <taxon>Sar</taxon>
        <taxon>Stramenopiles</taxon>
        <taxon>Ochrophyta</taxon>
        <taxon>Bolidophyceae</taxon>
        <taxon>Parmales</taxon>
        <taxon>Triparmaceae</taxon>
        <taxon>Triparma</taxon>
    </lineage>
</organism>
<sequence>MIACKQHHLRSPSSSVLLLLLLLLSLPTSLHAAKMSVSFCSPESPSSPQPSTHLEQFQTLYYFPPTLNFTWSPHPLLCSKQVLEYNVDVTSNSRIINAALKAFGGFPQNTCEPSKANEAMLCEGRPCNACSEPWEEGCSSKILHSDFKVTKSMVRAASLFNFKFTVKAYGKIESVDEEVTFWCMEFASGEDGRFVIDTDQKFIEGEYEEL</sequence>
<dbReference type="EMBL" id="BRXX01000124">
    <property type="protein sequence ID" value="GMH92143.1"/>
    <property type="molecule type" value="Genomic_DNA"/>
</dbReference>
<feature type="signal peptide" evidence="1">
    <location>
        <begin position="1"/>
        <end position="32"/>
    </location>
</feature>
<proteinExistence type="predicted"/>
<accession>A0A9W7EW89</accession>
<gene>
    <name evidence="2" type="ORF">TrVE_jg8925</name>
</gene>
<evidence type="ECO:0000313" key="3">
    <source>
        <dbReference type="Proteomes" id="UP001165160"/>
    </source>
</evidence>
<dbReference type="AlphaFoldDB" id="A0A9W7EW89"/>
<feature type="chain" id="PRO_5040853328" evidence="1">
    <location>
        <begin position="33"/>
        <end position="210"/>
    </location>
</feature>
<reference evidence="3" key="1">
    <citation type="journal article" date="2023" name="Commun. Biol.">
        <title>Genome analysis of Parmales, the sister group of diatoms, reveals the evolutionary specialization of diatoms from phago-mixotrophs to photoautotrophs.</title>
        <authorList>
            <person name="Ban H."/>
            <person name="Sato S."/>
            <person name="Yoshikawa S."/>
            <person name="Yamada K."/>
            <person name="Nakamura Y."/>
            <person name="Ichinomiya M."/>
            <person name="Sato N."/>
            <person name="Blanc-Mathieu R."/>
            <person name="Endo H."/>
            <person name="Kuwata A."/>
            <person name="Ogata H."/>
        </authorList>
    </citation>
    <scope>NUCLEOTIDE SEQUENCE [LARGE SCALE GENOMIC DNA]</scope>
    <source>
        <strain evidence="3">NIES 3699</strain>
    </source>
</reference>
<dbReference type="Proteomes" id="UP001165160">
    <property type="component" value="Unassembled WGS sequence"/>
</dbReference>
<protein>
    <submittedName>
        <fullName evidence="2">Uncharacterized protein</fullName>
    </submittedName>
</protein>
<comment type="caution">
    <text evidence="2">The sequence shown here is derived from an EMBL/GenBank/DDBJ whole genome shotgun (WGS) entry which is preliminary data.</text>
</comment>